<keyword evidence="12" id="KW-1185">Reference proteome</keyword>
<evidence type="ECO:0000256" key="2">
    <source>
        <dbReference type="ARBA" id="ARBA00022475"/>
    </source>
</evidence>
<evidence type="ECO:0000256" key="5">
    <source>
        <dbReference type="ARBA" id="ARBA00022989"/>
    </source>
</evidence>
<evidence type="ECO:0000256" key="4">
    <source>
        <dbReference type="ARBA" id="ARBA00022741"/>
    </source>
</evidence>
<evidence type="ECO:0000256" key="1">
    <source>
        <dbReference type="ARBA" id="ARBA00004236"/>
    </source>
</evidence>
<protein>
    <recommendedName>
        <fullName evidence="10">Pycsar effector protein domain-containing protein</fullName>
    </recommendedName>
</protein>
<reference evidence="11 12" key="2">
    <citation type="submission" date="2014-10" db="EMBL/GenBank/DDBJ databases">
        <title>Paracoccus sanguinis sp. nov., isolated from clinical specimens of New York State patients.</title>
        <authorList>
            <person name="Mingle L.A."/>
            <person name="Cole J.A."/>
            <person name="Lapierre P."/>
            <person name="Musser K.A."/>
        </authorList>
    </citation>
    <scope>NUCLEOTIDE SEQUENCE [LARGE SCALE GENOMIC DNA]</scope>
    <source>
        <strain evidence="11 12">HAMBI 3106</strain>
    </source>
</reference>
<evidence type="ECO:0000313" key="11">
    <source>
        <dbReference type="EMBL" id="KGJ02758.1"/>
    </source>
</evidence>
<gene>
    <name evidence="11" type="ORF">IC63_14200</name>
</gene>
<dbReference type="EMBL" id="JRKS01000062">
    <property type="protein sequence ID" value="KGJ02758.1"/>
    <property type="molecule type" value="Genomic_DNA"/>
</dbReference>
<dbReference type="Proteomes" id="UP000029917">
    <property type="component" value="Unassembled WGS sequence"/>
</dbReference>
<evidence type="ECO:0000256" key="9">
    <source>
        <dbReference type="SAM" id="Phobius"/>
    </source>
</evidence>
<evidence type="ECO:0000256" key="6">
    <source>
        <dbReference type="ARBA" id="ARBA00023118"/>
    </source>
</evidence>
<sequence>MPPLAGPAETKRRKDKAKPPAPEPDEGRPLGTTKAVETMFRNAVRAELDIIALAATKANIMISLNGFIISALMISGAFLFNSSPGFLLPAGVFMLTSAASIIFALLAASPERADLLASGWDWLRDVIARRARLRDLRSYVMRGRAPAEGQPLNLLIYEDRVQLSRSEFWDRMQTLLRDRDDIYRQMTDQLYWLGQMANHKFKLLNVSYTVFRWGLLASVLTFILVRSTFAVFPSLSGEQPVRLQNLGIAEFSDIYEPSAVQQMPDGRILVVEDEAKRAVSVMTVAEDGSLVEDSAADLRLTRAFGRKLSDLEGLTIDQAENVYAITSHSTNAKGTREPDREQLLRFRIRGSNVGDIASVTNLRDALVGDQALAEALRAAAGGPVEMDKLNIEGLAYHQQTGQLLLGLRAPKAGDRSIIVPVLNPGAMFDDAAPPRFGAPILLNLQDGGIRALSFDPILGAFLIVNEIEGDDDNKVSQLWSWSGDPAVAPQPIALPEIINLNNVESIDSVMVHGEPRLLIMSDEGDPAKDRPAKYMMLDYAQLGR</sequence>
<dbReference type="InterPro" id="IPR043760">
    <property type="entry name" value="PycTM_dom"/>
</dbReference>
<keyword evidence="6" id="KW-0051">Antiviral defense</keyword>
<keyword evidence="5 9" id="KW-1133">Transmembrane helix</keyword>
<keyword evidence="2" id="KW-1003">Cell membrane</keyword>
<feature type="transmembrane region" description="Helical" evidence="9">
    <location>
        <begin position="210"/>
        <end position="232"/>
    </location>
</feature>
<keyword evidence="7 9" id="KW-0472">Membrane</keyword>
<keyword evidence="3 9" id="KW-0812">Transmembrane</keyword>
<dbReference type="GO" id="GO:0051607">
    <property type="term" value="P:defense response to virus"/>
    <property type="evidence" value="ECO:0007669"/>
    <property type="project" value="UniProtKB-KW"/>
</dbReference>
<evidence type="ECO:0000259" key="10">
    <source>
        <dbReference type="Pfam" id="PF18967"/>
    </source>
</evidence>
<evidence type="ECO:0000256" key="3">
    <source>
        <dbReference type="ARBA" id="ARBA00022692"/>
    </source>
</evidence>
<dbReference type="STRING" id="690417.IC63_14200"/>
<comment type="subcellular location">
    <subcellularLocation>
        <location evidence="1">Cell membrane</location>
    </subcellularLocation>
</comment>
<proteinExistence type="predicted"/>
<feature type="domain" description="Pycsar effector protein" evidence="10">
    <location>
        <begin position="50"/>
        <end position="224"/>
    </location>
</feature>
<dbReference type="GO" id="GO:0005886">
    <property type="term" value="C:plasma membrane"/>
    <property type="evidence" value="ECO:0007669"/>
    <property type="project" value="UniProtKB-SubCell"/>
</dbReference>
<accession>A0A099EXQ6</accession>
<keyword evidence="4" id="KW-0547">Nucleotide-binding</keyword>
<name>A0A099EXQ6_9RHOB</name>
<reference evidence="11 12" key="1">
    <citation type="submission" date="2014-09" db="EMBL/GenBank/DDBJ databases">
        <authorList>
            <person name="McGinnis J.M."/>
            <person name="Wolfgang W.J."/>
        </authorList>
    </citation>
    <scope>NUCLEOTIDE SEQUENCE [LARGE SCALE GENOMIC DNA]</scope>
    <source>
        <strain evidence="11 12">HAMBI 3106</strain>
    </source>
</reference>
<feature type="region of interest" description="Disordered" evidence="8">
    <location>
        <begin position="1"/>
        <end position="31"/>
    </location>
</feature>
<dbReference type="AlphaFoldDB" id="A0A099EXQ6"/>
<evidence type="ECO:0000256" key="8">
    <source>
        <dbReference type="SAM" id="MobiDB-lite"/>
    </source>
</evidence>
<comment type="caution">
    <text evidence="11">The sequence shown here is derived from an EMBL/GenBank/DDBJ whole genome shotgun (WGS) entry which is preliminary data.</text>
</comment>
<feature type="transmembrane region" description="Helical" evidence="9">
    <location>
        <begin position="60"/>
        <end position="80"/>
    </location>
</feature>
<dbReference type="GO" id="GO:0000166">
    <property type="term" value="F:nucleotide binding"/>
    <property type="evidence" value="ECO:0007669"/>
    <property type="project" value="UniProtKB-KW"/>
</dbReference>
<dbReference type="Pfam" id="PF18967">
    <property type="entry name" value="PycTM"/>
    <property type="match status" value="1"/>
</dbReference>
<evidence type="ECO:0000313" key="12">
    <source>
        <dbReference type="Proteomes" id="UP000029917"/>
    </source>
</evidence>
<evidence type="ECO:0000256" key="7">
    <source>
        <dbReference type="ARBA" id="ARBA00023136"/>
    </source>
</evidence>
<feature type="transmembrane region" description="Helical" evidence="9">
    <location>
        <begin position="86"/>
        <end position="108"/>
    </location>
</feature>
<organism evidence="11 12">
    <name type="scientific">Paracoccus sphaerophysae</name>
    <dbReference type="NCBI Taxonomy" id="690417"/>
    <lineage>
        <taxon>Bacteria</taxon>
        <taxon>Pseudomonadati</taxon>
        <taxon>Pseudomonadota</taxon>
        <taxon>Alphaproteobacteria</taxon>
        <taxon>Rhodobacterales</taxon>
        <taxon>Paracoccaceae</taxon>
        <taxon>Paracoccus</taxon>
    </lineage>
</organism>